<sequence>MKKALLISGGRQVSKELIEKYLDRFIIIADGGARLLMKYGLRADILLGDLDSIGEEALTYIKEHEIEVKKFPAKKDFTDTELALSYLVDEEYKDIVILGALGTRLDHELANLMNLKKLYMKGIRAKIEDDYNEVIYVEEGFYDFEKTNKKYFSLINAGTSMNFTTKGLYYEVEDLEINSENPSRGVSNEMVGEKATIKINSGSAFIIQSRD</sequence>
<dbReference type="GeneID" id="83861506"/>
<dbReference type="InterPro" id="IPR007373">
    <property type="entry name" value="Thiamin_PyroPKinase_B1-bd"/>
</dbReference>
<evidence type="ECO:0000256" key="2">
    <source>
        <dbReference type="ARBA" id="ARBA00022741"/>
    </source>
</evidence>
<dbReference type="InterPro" id="IPR007371">
    <property type="entry name" value="TPK_catalytic"/>
</dbReference>
<dbReference type="Pfam" id="PF04263">
    <property type="entry name" value="TPK_catalytic"/>
    <property type="match status" value="1"/>
</dbReference>
<dbReference type="Pfam" id="PF04265">
    <property type="entry name" value="TPK_B1_binding"/>
    <property type="match status" value="1"/>
</dbReference>
<accession>A0A2X1Y6F0</accession>
<dbReference type="InterPro" id="IPR036371">
    <property type="entry name" value="TPK_B1-bd_sf"/>
</dbReference>
<evidence type="ECO:0000313" key="8">
    <source>
        <dbReference type="Proteomes" id="UP000250070"/>
    </source>
</evidence>
<dbReference type="STRING" id="54005.HMPREF3229_00959"/>
<dbReference type="RefSeq" id="WP_112890305.1">
    <property type="nucleotide sequence ID" value="NZ_CP068103.1"/>
</dbReference>
<feature type="domain" description="Thiamin pyrophosphokinase thiamin-binding" evidence="6">
    <location>
        <begin position="140"/>
        <end position="205"/>
    </location>
</feature>
<proteinExistence type="predicted"/>
<name>A0A2X1Y6F0_9FIRM</name>
<keyword evidence="1 7" id="KW-0808">Transferase</keyword>
<dbReference type="InterPro" id="IPR053149">
    <property type="entry name" value="TPK"/>
</dbReference>
<evidence type="ECO:0000256" key="4">
    <source>
        <dbReference type="ARBA" id="ARBA00022840"/>
    </source>
</evidence>
<evidence type="ECO:0000259" key="6">
    <source>
        <dbReference type="SMART" id="SM00983"/>
    </source>
</evidence>
<protein>
    <recommendedName>
        <fullName evidence="5">Thiamine diphosphokinase</fullName>
        <ecNumber evidence="5">2.7.6.2</ecNumber>
    </recommendedName>
</protein>
<dbReference type="EC" id="2.7.6.2" evidence="5"/>
<evidence type="ECO:0000256" key="5">
    <source>
        <dbReference type="NCBIfam" id="TIGR01378"/>
    </source>
</evidence>
<dbReference type="SMART" id="SM00983">
    <property type="entry name" value="TPK_B1_binding"/>
    <property type="match status" value="1"/>
</dbReference>
<dbReference type="SUPFAM" id="SSF63999">
    <property type="entry name" value="Thiamin pyrophosphokinase, catalytic domain"/>
    <property type="match status" value="1"/>
</dbReference>
<dbReference type="InterPro" id="IPR006282">
    <property type="entry name" value="Thi_PPkinase"/>
</dbReference>
<dbReference type="SUPFAM" id="SSF63862">
    <property type="entry name" value="Thiamin pyrophosphokinase, substrate-binding domain"/>
    <property type="match status" value="1"/>
</dbReference>
<reference evidence="7 8" key="1">
    <citation type="submission" date="2018-06" db="EMBL/GenBank/DDBJ databases">
        <authorList>
            <consortium name="Pathogen Informatics"/>
            <person name="Doyle S."/>
        </authorList>
    </citation>
    <scope>NUCLEOTIDE SEQUENCE [LARGE SCALE GENOMIC DNA]</scope>
    <source>
        <strain evidence="7 8">NCTC13076</strain>
    </source>
</reference>
<dbReference type="GO" id="GO:0009229">
    <property type="term" value="P:thiamine diphosphate biosynthetic process"/>
    <property type="evidence" value="ECO:0007669"/>
    <property type="project" value="InterPro"/>
</dbReference>
<keyword evidence="2" id="KW-0547">Nucleotide-binding</keyword>
<dbReference type="InterPro" id="IPR036759">
    <property type="entry name" value="TPK_catalytic_sf"/>
</dbReference>
<dbReference type="NCBIfam" id="TIGR01378">
    <property type="entry name" value="thi_PPkinase"/>
    <property type="match status" value="1"/>
</dbReference>
<dbReference type="GO" id="GO:0016301">
    <property type="term" value="F:kinase activity"/>
    <property type="evidence" value="ECO:0007669"/>
    <property type="project" value="UniProtKB-KW"/>
</dbReference>
<evidence type="ECO:0000313" key="7">
    <source>
        <dbReference type="EMBL" id="SPY48724.1"/>
    </source>
</evidence>
<dbReference type="GO" id="GO:0004788">
    <property type="term" value="F:thiamine diphosphokinase activity"/>
    <property type="evidence" value="ECO:0007669"/>
    <property type="project" value="UniProtKB-UniRule"/>
</dbReference>
<dbReference type="OrthoDB" id="9804377at2"/>
<evidence type="ECO:0000256" key="3">
    <source>
        <dbReference type="ARBA" id="ARBA00022777"/>
    </source>
</evidence>
<keyword evidence="3 7" id="KW-0418">Kinase</keyword>
<dbReference type="PANTHER" id="PTHR41299">
    <property type="entry name" value="THIAMINE PYROPHOSPHOKINASE"/>
    <property type="match status" value="1"/>
</dbReference>
<evidence type="ECO:0000256" key="1">
    <source>
        <dbReference type="ARBA" id="ARBA00022679"/>
    </source>
</evidence>
<dbReference type="Proteomes" id="UP000250070">
    <property type="component" value="Unassembled WGS sequence"/>
</dbReference>
<organism evidence="7 8">
    <name type="scientific">Peptoniphilus harei</name>
    <dbReference type="NCBI Taxonomy" id="54005"/>
    <lineage>
        <taxon>Bacteria</taxon>
        <taxon>Bacillati</taxon>
        <taxon>Bacillota</taxon>
        <taxon>Tissierellia</taxon>
        <taxon>Tissierellales</taxon>
        <taxon>Peptoniphilaceae</taxon>
        <taxon>Peptoniphilus</taxon>
    </lineage>
</organism>
<dbReference type="Gene3D" id="3.40.50.10240">
    <property type="entry name" value="Thiamin pyrophosphokinase, catalytic domain"/>
    <property type="match status" value="1"/>
</dbReference>
<dbReference type="CDD" id="cd07995">
    <property type="entry name" value="TPK"/>
    <property type="match status" value="1"/>
</dbReference>
<dbReference type="GO" id="GO:0006772">
    <property type="term" value="P:thiamine metabolic process"/>
    <property type="evidence" value="ECO:0007669"/>
    <property type="project" value="UniProtKB-UniRule"/>
</dbReference>
<dbReference type="AlphaFoldDB" id="A0A2X1Y6F0"/>
<keyword evidence="4" id="KW-0067">ATP-binding</keyword>
<dbReference type="GO" id="GO:0005524">
    <property type="term" value="F:ATP binding"/>
    <property type="evidence" value="ECO:0007669"/>
    <property type="project" value="UniProtKB-KW"/>
</dbReference>
<dbReference type="PANTHER" id="PTHR41299:SF1">
    <property type="entry name" value="THIAMINE PYROPHOSPHOKINASE"/>
    <property type="match status" value="1"/>
</dbReference>
<dbReference type="EMBL" id="UATM01000032">
    <property type="protein sequence ID" value="SPY48724.1"/>
    <property type="molecule type" value="Genomic_DNA"/>
</dbReference>
<dbReference type="GO" id="GO:0030975">
    <property type="term" value="F:thiamine binding"/>
    <property type="evidence" value="ECO:0007669"/>
    <property type="project" value="InterPro"/>
</dbReference>
<gene>
    <name evidence="7" type="primary">thiN</name>
    <name evidence="7" type="ORF">NCTC13076_01811</name>
</gene>